<protein>
    <submittedName>
        <fullName evidence="1">Uncharacterized protein</fullName>
    </submittedName>
</protein>
<name>A0A7C9RJN7_9BRAD</name>
<organism evidence="1 2">
    <name type="scientific">Candidatus Afipia apatlaquensis</name>
    <dbReference type="NCBI Taxonomy" id="2712852"/>
    <lineage>
        <taxon>Bacteria</taxon>
        <taxon>Pseudomonadati</taxon>
        <taxon>Pseudomonadota</taxon>
        <taxon>Alphaproteobacteria</taxon>
        <taxon>Hyphomicrobiales</taxon>
        <taxon>Nitrobacteraceae</taxon>
        <taxon>Afipia</taxon>
    </lineage>
</organism>
<dbReference type="EMBL" id="JAAMRR010001406">
    <property type="protein sequence ID" value="NGX98837.1"/>
    <property type="molecule type" value="Genomic_DNA"/>
</dbReference>
<dbReference type="AlphaFoldDB" id="A0A7C9RJN7"/>
<proteinExistence type="predicted"/>
<gene>
    <name evidence="1" type="ORF">G4V63_27620</name>
</gene>
<comment type="caution">
    <text evidence="1">The sequence shown here is derived from an EMBL/GenBank/DDBJ whole genome shotgun (WGS) entry which is preliminary data.</text>
</comment>
<evidence type="ECO:0000313" key="1">
    <source>
        <dbReference type="EMBL" id="NGX98837.1"/>
    </source>
</evidence>
<evidence type="ECO:0000313" key="2">
    <source>
        <dbReference type="Proteomes" id="UP000480266"/>
    </source>
</evidence>
<reference evidence="1" key="1">
    <citation type="submission" date="2020-02" db="EMBL/GenBank/DDBJ databases">
        <title>Draft genome sequence of Candidatus Afipia apatlaquensis IBT-C3, a potential strain for decolorization of textile dyes.</title>
        <authorList>
            <person name="Sanchez-Reyes A."/>
            <person name="Breton-Deval L."/>
            <person name="Mangelson H."/>
            <person name="Sanchez-Flores A."/>
        </authorList>
    </citation>
    <scope>NUCLEOTIDE SEQUENCE [LARGE SCALE GENOMIC DNA]</scope>
    <source>
        <strain evidence="1">IBT-C3</strain>
    </source>
</reference>
<sequence>MPVIVSRFRLHGHAGHCDSFVIVAAVEVADHLVADAINPMVVNVVDLAGDAFPVDGAAGLDVLGGDLLFGVYVQFETEGIGALAPIRI</sequence>
<keyword evidence="2" id="KW-1185">Reference proteome</keyword>
<accession>A0A7C9RJN7</accession>
<dbReference type="Proteomes" id="UP000480266">
    <property type="component" value="Unassembled WGS sequence"/>
</dbReference>